<feature type="compositionally biased region" description="Basic and acidic residues" evidence="1">
    <location>
        <begin position="461"/>
        <end position="472"/>
    </location>
</feature>
<feature type="region of interest" description="Disordered" evidence="1">
    <location>
        <begin position="657"/>
        <end position="678"/>
    </location>
</feature>
<reference evidence="4" key="1">
    <citation type="submission" date="2023-06" db="EMBL/GenBank/DDBJ databases">
        <title>MT1 and MT2 Draft Genomes of Novel Species.</title>
        <authorList>
            <person name="Venkateswaran K."/>
        </authorList>
    </citation>
    <scope>NUCLEOTIDE SEQUENCE</scope>
    <source>
        <strain evidence="4">F6_8S_P_1B</strain>
    </source>
</reference>
<feature type="compositionally biased region" description="Acidic residues" evidence="1">
    <location>
        <begin position="522"/>
        <end position="539"/>
    </location>
</feature>
<comment type="caution">
    <text evidence="4">The sequence shown here is derived from an EMBL/GenBank/DDBJ whole genome shotgun (WGS) entry which is preliminary data.</text>
</comment>
<keyword evidence="2" id="KW-1133">Transmembrane helix</keyword>
<keyword evidence="2" id="KW-0472">Membrane</keyword>
<feature type="compositionally biased region" description="Low complexity" evidence="1">
    <location>
        <begin position="666"/>
        <end position="676"/>
    </location>
</feature>
<feature type="compositionally biased region" description="Low complexity" evidence="1">
    <location>
        <begin position="726"/>
        <end position="736"/>
    </location>
</feature>
<proteinExistence type="predicted"/>
<evidence type="ECO:0000256" key="1">
    <source>
        <dbReference type="SAM" id="MobiDB-lite"/>
    </source>
</evidence>
<dbReference type="RefSeq" id="WP_301209868.1">
    <property type="nucleotide sequence ID" value="NZ_JAROCF010000001.1"/>
</dbReference>
<feature type="compositionally biased region" description="Pro residues" evidence="1">
    <location>
        <begin position="101"/>
        <end position="114"/>
    </location>
</feature>
<feature type="region of interest" description="Disordered" evidence="1">
    <location>
        <begin position="99"/>
        <end position="246"/>
    </location>
</feature>
<accession>A0ABT8K6I1</accession>
<feature type="compositionally biased region" description="Low complexity" evidence="1">
    <location>
        <begin position="115"/>
        <end position="126"/>
    </location>
</feature>
<feature type="region of interest" description="Disordered" evidence="1">
    <location>
        <begin position="589"/>
        <end position="634"/>
    </location>
</feature>
<dbReference type="EMBL" id="JAROCF010000001">
    <property type="protein sequence ID" value="MDN4613055.1"/>
    <property type="molecule type" value="Genomic_DNA"/>
</dbReference>
<feature type="domain" description="Septum formation-related" evidence="3">
    <location>
        <begin position="769"/>
        <end position="865"/>
    </location>
</feature>
<feature type="compositionally biased region" description="Low complexity" evidence="1">
    <location>
        <begin position="540"/>
        <end position="565"/>
    </location>
</feature>
<keyword evidence="5" id="KW-1185">Reference proteome</keyword>
<sequence>MFGRAEESSAADPAVTGGGPTPPDQAAPVAEETAPAAASIPPIDQEGGFEALLRAADQPRVDEEPEEAGGFHWNLTPGVQPVRGAAEAPVSEAAMAVAPEPVAPEPVAPEPTTPTTPTAPGAFEAPSFAASLRMPQPPGAQHEDRPAENAPGEGAATERSAVQPPVDEQPSPATTEDASDDADQRGHGLAALLGLGPAADDTPPKWSVIGDTTGIIPLPRDAVRPRGGAQQPPASDGLTTDMPAGVFVPPFASEPVVPPVAPVPPAVTTPSAPAVPPAFAAHNEPPAAAEPVLPPPPASHIFEPTGGADVPTAQLNTAEIAALLADTGTGSAAGADTASTSAGIAADDAASAPVGSAVADVAPVGVTADAAPSVDALPRPGADATQPVEAASNLQPDDAIAETVDAGPAFEPFAATDIADAGAPDEVATGPGPDAFAPNGEDDEEDGLALLFGDTVSEQETDHGEVAGDHATDVSGGEEPAADSLAVAPLVAAPASGDPGPGSATPATPTEPSGIDAILFPTDDETTTGTDEPDADEPGAYEPGANEPGAAGEGPQAQGTAAAEGVPPLTAPTPVFDFDAPTIAFSTQPDADEAAAPRAEEPPRAAAHAASSLSHSVPPGETQPSRPVAGAGSDTVSATAAGVAARTAAGSPFTATAAAGSGGGAAASATSTTTSGPRGPFDLKEHRLLFAIAGGLAILLVLVGLFALGTRLPSMFGAAAPAVPAASAPSSAKPSATPTPTPTPTPTVTPKPAAPAAAGEQKWDALGGGECIQPFTTPWAETFTVVDCATPHAAQMVWTDVLSADLAAPYPGADALAQQIGALCTAPGVIDLDAGAQYTGLQVQGSFPATDQQWAAGQRSYYCFASRSTGEPLTSSVAGGGPTG</sequence>
<organism evidence="4 5">
    <name type="scientific">Leifsonia williamsii</name>
    <dbReference type="NCBI Taxonomy" id="3035919"/>
    <lineage>
        <taxon>Bacteria</taxon>
        <taxon>Bacillati</taxon>
        <taxon>Actinomycetota</taxon>
        <taxon>Actinomycetes</taxon>
        <taxon>Micrococcales</taxon>
        <taxon>Microbacteriaceae</taxon>
        <taxon>Leifsonia</taxon>
    </lineage>
</organism>
<feature type="region of interest" description="Disordered" evidence="1">
    <location>
        <begin position="422"/>
        <end position="446"/>
    </location>
</feature>
<feature type="region of interest" description="Disordered" evidence="1">
    <location>
        <begin position="726"/>
        <end position="760"/>
    </location>
</feature>
<gene>
    <name evidence="4" type="ORF">P5G50_01210</name>
</gene>
<name>A0ABT8K6I1_9MICO</name>
<feature type="compositionally biased region" description="Pro residues" evidence="1">
    <location>
        <begin position="737"/>
        <end position="753"/>
    </location>
</feature>
<feature type="compositionally biased region" description="Low complexity" evidence="1">
    <location>
        <begin position="187"/>
        <end position="199"/>
    </location>
</feature>
<feature type="region of interest" description="Disordered" evidence="1">
    <location>
        <begin position="461"/>
        <end position="573"/>
    </location>
</feature>
<evidence type="ECO:0000256" key="2">
    <source>
        <dbReference type="SAM" id="Phobius"/>
    </source>
</evidence>
<evidence type="ECO:0000313" key="5">
    <source>
        <dbReference type="Proteomes" id="UP001174208"/>
    </source>
</evidence>
<dbReference type="InterPro" id="IPR026004">
    <property type="entry name" value="Septum_form"/>
</dbReference>
<keyword evidence="2" id="KW-0812">Transmembrane</keyword>
<dbReference type="Proteomes" id="UP001174208">
    <property type="component" value="Unassembled WGS sequence"/>
</dbReference>
<feature type="compositionally biased region" description="Low complexity" evidence="1">
    <location>
        <begin position="482"/>
        <end position="514"/>
    </location>
</feature>
<feature type="region of interest" description="Disordered" evidence="1">
    <location>
        <begin position="1"/>
        <end position="78"/>
    </location>
</feature>
<protein>
    <submittedName>
        <fullName evidence="4">Septum formation family protein</fullName>
    </submittedName>
</protein>
<evidence type="ECO:0000313" key="4">
    <source>
        <dbReference type="EMBL" id="MDN4613055.1"/>
    </source>
</evidence>
<evidence type="ECO:0000259" key="3">
    <source>
        <dbReference type="Pfam" id="PF13845"/>
    </source>
</evidence>
<feature type="transmembrane region" description="Helical" evidence="2">
    <location>
        <begin position="688"/>
        <end position="708"/>
    </location>
</feature>
<feature type="compositionally biased region" description="Low complexity" evidence="1">
    <location>
        <begin position="26"/>
        <end position="43"/>
    </location>
</feature>
<dbReference type="Pfam" id="PF13845">
    <property type="entry name" value="Septum_form"/>
    <property type="match status" value="1"/>
</dbReference>